<feature type="compositionally biased region" description="Low complexity" evidence="1">
    <location>
        <begin position="55"/>
        <end position="65"/>
    </location>
</feature>
<reference evidence="3" key="1">
    <citation type="submission" date="2012-11" db="EMBL/GenBank/DDBJ databases">
        <authorList>
            <person name="Lucero-Rivera Y.E."/>
            <person name="Tovar-Ramirez D."/>
        </authorList>
    </citation>
    <scope>NUCLEOTIDE SEQUENCE [LARGE SCALE GENOMIC DNA]</scope>
    <source>
        <strain evidence="3">Araruama</strain>
    </source>
</reference>
<name>A0A1V1PB67_9BACT</name>
<feature type="region of interest" description="Disordered" evidence="1">
    <location>
        <begin position="47"/>
        <end position="66"/>
    </location>
</feature>
<evidence type="ECO:0000313" key="3">
    <source>
        <dbReference type="Proteomes" id="UP000189670"/>
    </source>
</evidence>
<comment type="caution">
    <text evidence="2">The sequence shown here is derived from an EMBL/GenBank/DDBJ whole genome shotgun (WGS) entry which is preliminary data.</text>
</comment>
<proteinExistence type="predicted"/>
<protein>
    <submittedName>
        <fullName evidence="2">Uncharacterized protein</fullName>
    </submittedName>
</protein>
<accession>A0A1V1PB67</accession>
<evidence type="ECO:0000313" key="2">
    <source>
        <dbReference type="EMBL" id="ETR72013.1"/>
    </source>
</evidence>
<gene>
    <name evidence="2" type="ORF">OMM_07756</name>
</gene>
<dbReference type="Proteomes" id="UP000189670">
    <property type="component" value="Unassembled WGS sequence"/>
</dbReference>
<evidence type="ECO:0000256" key="1">
    <source>
        <dbReference type="SAM" id="MobiDB-lite"/>
    </source>
</evidence>
<dbReference type="EMBL" id="ATBP01000193">
    <property type="protein sequence ID" value="ETR72013.1"/>
    <property type="molecule type" value="Genomic_DNA"/>
</dbReference>
<dbReference type="AlphaFoldDB" id="A0A1V1PB67"/>
<organism evidence="2 3">
    <name type="scientific">Candidatus Magnetoglobus multicellularis str. Araruama</name>
    <dbReference type="NCBI Taxonomy" id="890399"/>
    <lineage>
        <taxon>Bacteria</taxon>
        <taxon>Pseudomonadati</taxon>
        <taxon>Thermodesulfobacteriota</taxon>
        <taxon>Desulfobacteria</taxon>
        <taxon>Desulfobacterales</taxon>
        <taxon>Desulfobacteraceae</taxon>
        <taxon>Candidatus Magnetoglobus</taxon>
    </lineage>
</organism>
<sequence>MFKVMKNIFVMIVAAYLIPGFAMAEIKLGKHIDSLKLKGDLRVRFERHDEDEDANNPNADTNNPTDRFRTRFRLGAFWKAPEENWEIGAGLCTGSDSSTSTNADWSKKIF</sequence>